<feature type="transmembrane region" description="Helical" evidence="1">
    <location>
        <begin position="112"/>
        <end position="134"/>
    </location>
</feature>
<sequence>MTEKYDEFLDYLEKRLTTRLFTVIAVFAVIIVASSFIILVYRVHSPEILGVIPVLVFGYLINRYNIRLARLAQLRRNWVDISPYYKKAFLSIIIGTDTGVALYFYFHGLNLARLLLAVSLTFVGFLAIRTPLYFKFRNRKIIVSAVLTMIILLLVFLGNSS</sequence>
<keyword evidence="1" id="KW-0812">Transmembrane</keyword>
<feature type="transmembrane region" description="Helical" evidence="1">
    <location>
        <begin position="20"/>
        <end position="42"/>
    </location>
</feature>
<dbReference type="AlphaFoldDB" id="A0A2R6C6C1"/>
<feature type="transmembrane region" description="Helical" evidence="1">
    <location>
        <begin position="87"/>
        <end position="106"/>
    </location>
</feature>
<proteinExistence type="predicted"/>
<feature type="transmembrane region" description="Helical" evidence="1">
    <location>
        <begin position="48"/>
        <end position="66"/>
    </location>
</feature>
<evidence type="ECO:0000313" key="3">
    <source>
        <dbReference type="Proteomes" id="UP000242015"/>
    </source>
</evidence>
<comment type="caution">
    <text evidence="2">The sequence shown here is derived from an EMBL/GenBank/DDBJ whole genome shotgun (WGS) entry which is preliminary data.</text>
</comment>
<accession>A0A2R6C6C1</accession>
<dbReference type="Proteomes" id="UP000242015">
    <property type="component" value="Unassembled WGS sequence"/>
</dbReference>
<evidence type="ECO:0000256" key="1">
    <source>
        <dbReference type="SAM" id="Phobius"/>
    </source>
</evidence>
<name>A0A2R6C6C1_9ARCH</name>
<keyword evidence="1" id="KW-1133">Transmembrane helix</keyword>
<evidence type="ECO:0000313" key="2">
    <source>
        <dbReference type="EMBL" id="PSO06404.1"/>
    </source>
</evidence>
<dbReference type="EMBL" id="NEXF01000503">
    <property type="protein sequence ID" value="PSO06404.1"/>
    <property type="molecule type" value="Genomic_DNA"/>
</dbReference>
<keyword evidence="1" id="KW-0472">Membrane</keyword>
<organism evidence="2 3">
    <name type="scientific">Candidatus Marsarchaeota G2 archaeon BE_D</name>
    <dbReference type="NCBI Taxonomy" id="1978158"/>
    <lineage>
        <taxon>Archaea</taxon>
        <taxon>Candidatus Marsarchaeota</taxon>
        <taxon>Candidatus Marsarchaeota group 2</taxon>
    </lineage>
</organism>
<feature type="transmembrane region" description="Helical" evidence="1">
    <location>
        <begin position="141"/>
        <end position="158"/>
    </location>
</feature>
<reference evidence="2 3" key="1">
    <citation type="submission" date="2017-04" db="EMBL/GenBank/DDBJ databases">
        <title>Novel microbial lineages endemic to geothermal iron-oxide mats fill important gaps in the evolutionary history of Archaea.</title>
        <authorList>
            <person name="Jay Z.J."/>
            <person name="Beam J.P."/>
            <person name="Dlakic M."/>
            <person name="Rusch D.B."/>
            <person name="Kozubal M.A."/>
            <person name="Inskeep W.P."/>
        </authorList>
    </citation>
    <scope>NUCLEOTIDE SEQUENCE [LARGE SCALE GENOMIC DNA]</scope>
    <source>
        <strain evidence="2">BE_D</strain>
    </source>
</reference>
<protein>
    <submittedName>
        <fullName evidence="2">Uncharacterized protein</fullName>
    </submittedName>
</protein>
<gene>
    <name evidence="2" type="ORF">B9Q04_16215</name>
</gene>